<keyword evidence="7" id="KW-0863">Zinc-finger</keyword>
<evidence type="ECO:0000313" key="12">
    <source>
        <dbReference type="EMBL" id="TQE05125.1"/>
    </source>
</evidence>
<organism evidence="12 13">
    <name type="scientific">Malus baccata</name>
    <name type="common">Siberian crab apple</name>
    <name type="synonym">Pyrus baccata</name>
    <dbReference type="NCBI Taxonomy" id="106549"/>
    <lineage>
        <taxon>Eukaryota</taxon>
        <taxon>Viridiplantae</taxon>
        <taxon>Streptophyta</taxon>
        <taxon>Embryophyta</taxon>
        <taxon>Tracheophyta</taxon>
        <taxon>Spermatophyta</taxon>
        <taxon>Magnoliopsida</taxon>
        <taxon>eudicotyledons</taxon>
        <taxon>Gunneridae</taxon>
        <taxon>Pentapetalae</taxon>
        <taxon>rosids</taxon>
        <taxon>fabids</taxon>
        <taxon>Rosales</taxon>
        <taxon>Rosaceae</taxon>
        <taxon>Amygdaloideae</taxon>
        <taxon>Maleae</taxon>
        <taxon>Malus</taxon>
    </lineage>
</organism>
<dbReference type="InterPro" id="IPR014977">
    <property type="entry name" value="WRC_dom"/>
</dbReference>
<name>A0A540N269_MALBA</name>
<dbReference type="STRING" id="106549.A0A540N269"/>
<accession>A0A540N269</accession>
<dbReference type="GO" id="GO:0000785">
    <property type="term" value="C:chromatin"/>
    <property type="evidence" value="ECO:0007669"/>
    <property type="project" value="TreeGrafter"/>
</dbReference>
<evidence type="ECO:0000256" key="1">
    <source>
        <dbReference type="ARBA" id="ARBA00004123"/>
    </source>
</evidence>
<feature type="region of interest" description="Disordered" evidence="9">
    <location>
        <begin position="139"/>
        <end position="193"/>
    </location>
</feature>
<evidence type="ECO:0000256" key="5">
    <source>
        <dbReference type="ARBA" id="ARBA00023163"/>
    </source>
</evidence>
<dbReference type="EMBL" id="VIEB01000128">
    <property type="protein sequence ID" value="TQE05125.1"/>
    <property type="molecule type" value="Genomic_DNA"/>
</dbReference>
<comment type="similarity">
    <text evidence="2">Belongs to the JARID1 histone demethylase family.</text>
</comment>
<dbReference type="Pfam" id="PF10497">
    <property type="entry name" value="zf-4CXXC_R1"/>
    <property type="match status" value="1"/>
</dbReference>
<feature type="compositionally biased region" description="Acidic residues" evidence="9">
    <location>
        <begin position="175"/>
        <end position="185"/>
    </location>
</feature>
<comment type="caution">
    <text evidence="12">The sequence shown here is derived from an EMBL/GenBank/DDBJ whole genome shotgun (WGS) entry which is preliminary data.</text>
</comment>
<protein>
    <recommendedName>
        <fullName evidence="14">RING-type domain-containing protein</fullName>
    </recommendedName>
</protein>
<keyword evidence="13" id="KW-1185">Reference proteome</keyword>
<evidence type="ECO:0000256" key="9">
    <source>
        <dbReference type="SAM" id="MobiDB-lite"/>
    </source>
</evidence>
<dbReference type="Pfam" id="PF08879">
    <property type="entry name" value="WRC"/>
    <property type="match status" value="1"/>
</dbReference>
<proteinExistence type="inferred from homology"/>
<dbReference type="PROSITE" id="PS50089">
    <property type="entry name" value="ZF_RING_2"/>
    <property type="match status" value="1"/>
</dbReference>
<evidence type="ECO:0000259" key="10">
    <source>
        <dbReference type="PROSITE" id="PS50089"/>
    </source>
</evidence>
<keyword evidence="4" id="KW-0805">Transcription regulation</keyword>
<sequence>MDQSRLALGNGEDNVGIPDDLRCKRSDGKRWRCTAMSMPDKTGCEKHYIQAKKRAANSAMRANLKKAKRRSLGESDIFLESKSDDLDVPLASVKSQERKYMEKVSKNHFRYSLERPPVKGSSVRNPSKLMEEIDLEEYEENWRSNSNKSPPASALDSSRNRPRRSFDVNAMTVSEDSDGSSESSEETGGQTCHQCRRNDRDTVIWCLKCDRRGYCDSCISTWYSDIPLEDIQRSCPACRGTCNCKVCLHRDNLVKVRIREIPVLDKLKYLHCLLSSVLPLVKQIHQVQCFEVELEKNFVEQI</sequence>
<dbReference type="GO" id="GO:0006357">
    <property type="term" value="P:regulation of transcription by RNA polymerase II"/>
    <property type="evidence" value="ECO:0007669"/>
    <property type="project" value="TreeGrafter"/>
</dbReference>
<dbReference type="GO" id="GO:0031490">
    <property type="term" value="F:chromatin DNA binding"/>
    <property type="evidence" value="ECO:0007669"/>
    <property type="project" value="TreeGrafter"/>
</dbReference>
<feature type="domain" description="RING-type" evidence="10">
    <location>
        <begin position="192"/>
        <end position="239"/>
    </location>
</feature>
<dbReference type="InterPro" id="IPR018866">
    <property type="entry name" value="Znf-4CXXC_R1"/>
</dbReference>
<dbReference type="InterPro" id="IPR045109">
    <property type="entry name" value="LSDs-like"/>
</dbReference>
<dbReference type="PANTHER" id="PTHR12549">
    <property type="entry name" value="JMJC DOMAIN-CONTAINING HISTONE DEMETHYLATION PROTEIN"/>
    <property type="match status" value="1"/>
</dbReference>
<evidence type="ECO:0000256" key="2">
    <source>
        <dbReference type="ARBA" id="ARBA00006801"/>
    </source>
</evidence>
<dbReference type="InterPro" id="IPR001841">
    <property type="entry name" value="Znf_RING"/>
</dbReference>
<dbReference type="GO" id="GO:0003712">
    <property type="term" value="F:transcription coregulator activity"/>
    <property type="evidence" value="ECO:0007669"/>
    <property type="project" value="TreeGrafter"/>
</dbReference>
<dbReference type="GO" id="GO:0008270">
    <property type="term" value="F:zinc ion binding"/>
    <property type="evidence" value="ECO:0007669"/>
    <property type="project" value="UniProtKB-KW"/>
</dbReference>
<evidence type="ECO:0000256" key="4">
    <source>
        <dbReference type="ARBA" id="ARBA00023015"/>
    </source>
</evidence>
<evidence type="ECO:0000256" key="8">
    <source>
        <dbReference type="PROSITE-ProRule" id="PRU01002"/>
    </source>
</evidence>
<gene>
    <name evidence="12" type="ORF">C1H46_009277</name>
</gene>
<dbReference type="GO" id="GO:0000118">
    <property type="term" value="C:histone deacetylase complex"/>
    <property type="evidence" value="ECO:0007669"/>
    <property type="project" value="TreeGrafter"/>
</dbReference>
<feature type="domain" description="WRC" evidence="11">
    <location>
        <begin position="17"/>
        <end position="61"/>
    </location>
</feature>
<keyword evidence="6" id="KW-0539">Nucleus</keyword>
<dbReference type="Proteomes" id="UP000315295">
    <property type="component" value="Unassembled WGS sequence"/>
</dbReference>
<dbReference type="PANTHER" id="PTHR12549:SF17">
    <property type="entry name" value="E3 UBIQUITIN-PROTEIN LIGASE JMJ24"/>
    <property type="match status" value="1"/>
</dbReference>
<keyword evidence="5" id="KW-0804">Transcription</keyword>
<dbReference type="PROSITE" id="PS51667">
    <property type="entry name" value="WRC"/>
    <property type="match status" value="1"/>
</dbReference>
<keyword evidence="7" id="KW-0862">Zinc</keyword>
<dbReference type="GO" id="GO:0032454">
    <property type="term" value="F:histone H3K9 demethylase activity"/>
    <property type="evidence" value="ECO:0007669"/>
    <property type="project" value="InterPro"/>
</dbReference>
<evidence type="ECO:0000313" key="13">
    <source>
        <dbReference type="Proteomes" id="UP000315295"/>
    </source>
</evidence>
<dbReference type="AlphaFoldDB" id="A0A540N269"/>
<evidence type="ECO:0000256" key="7">
    <source>
        <dbReference type="PROSITE-ProRule" id="PRU00175"/>
    </source>
</evidence>
<comment type="caution">
    <text evidence="8">Lacks conserved residue(s) required for the propagation of feature annotation.</text>
</comment>
<evidence type="ECO:0000259" key="11">
    <source>
        <dbReference type="PROSITE" id="PS51667"/>
    </source>
</evidence>
<reference evidence="12 13" key="1">
    <citation type="journal article" date="2019" name="G3 (Bethesda)">
        <title>Sequencing of a Wild Apple (Malus baccata) Genome Unravels the Differences Between Cultivated and Wild Apple Species Regarding Disease Resistance and Cold Tolerance.</title>
        <authorList>
            <person name="Chen X."/>
        </authorList>
    </citation>
    <scope>NUCLEOTIDE SEQUENCE [LARGE SCALE GENOMIC DNA]</scope>
    <source>
        <strain evidence="13">cv. Shandingzi</strain>
        <tissue evidence="12">Leaves</tissue>
    </source>
</reference>
<evidence type="ECO:0000256" key="6">
    <source>
        <dbReference type="ARBA" id="ARBA00023242"/>
    </source>
</evidence>
<keyword evidence="3" id="KW-0479">Metal-binding</keyword>
<evidence type="ECO:0008006" key="14">
    <source>
        <dbReference type="Google" id="ProtNLM"/>
    </source>
</evidence>
<evidence type="ECO:0000256" key="3">
    <source>
        <dbReference type="ARBA" id="ARBA00022723"/>
    </source>
</evidence>
<comment type="subcellular location">
    <subcellularLocation>
        <location evidence="1">Nucleus</location>
    </subcellularLocation>
</comment>